<dbReference type="AlphaFoldDB" id="A0AA46AH83"/>
<keyword evidence="3" id="KW-0479">Metal-binding</keyword>
<evidence type="ECO:0000256" key="3">
    <source>
        <dbReference type="ARBA" id="ARBA00022723"/>
    </source>
</evidence>
<dbReference type="Pfam" id="PF02310">
    <property type="entry name" value="B12-binding"/>
    <property type="match status" value="1"/>
</dbReference>
<dbReference type="SFLD" id="SFLDG01082">
    <property type="entry name" value="B12-binding_domain_containing"/>
    <property type="match status" value="1"/>
</dbReference>
<dbReference type="PANTHER" id="PTHR43409:SF16">
    <property type="entry name" value="SLR0320 PROTEIN"/>
    <property type="match status" value="1"/>
</dbReference>
<feature type="domain" description="B12-binding" evidence="6">
    <location>
        <begin position="1"/>
        <end position="133"/>
    </location>
</feature>
<comment type="caution">
    <text evidence="8">The sequence shown here is derived from an EMBL/GenBank/DDBJ whole genome shotgun (WGS) entry which is preliminary data.</text>
</comment>
<keyword evidence="5" id="KW-0411">Iron-sulfur</keyword>
<dbReference type="InterPro" id="IPR007197">
    <property type="entry name" value="rSAM"/>
</dbReference>
<dbReference type="SFLD" id="SFLDS00029">
    <property type="entry name" value="Radical_SAM"/>
    <property type="match status" value="1"/>
</dbReference>
<dbReference type="InterPro" id="IPR051198">
    <property type="entry name" value="BchE-like"/>
</dbReference>
<dbReference type="Pfam" id="PF04055">
    <property type="entry name" value="Radical_SAM"/>
    <property type="match status" value="1"/>
</dbReference>
<dbReference type="GO" id="GO:0051539">
    <property type="term" value="F:4 iron, 4 sulfur cluster binding"/>
    <property type="evidence" value="ECO:0007669"/>
    <property type="project" value="UniProtKB-KW"/>
</dbReference>
<dbReference type="InterPro" id="IPR025288">
    <property type="entry name" value="DUF4080"/>
</dbReference>
<protein>
    <submittedName>
        <fullName evidence="8">Radical SAM superfamily enzyme YgiQ, UPF0313 family</fullName>
    </submittedName>
</protein>
<keyword evidence="9" id="KW-1185">Reference proteome</keyword>
<dbReference type="SUPFAM" id="SSF52242">
    <property type="entry name" value="Cobalamin (vitamin B12)-binding domain"/>
    <property type="match status" value="1"/>
</dbReference>
<evidence type="ECO:0000256" key="5">
    <source>
        <dbReference type="ARBA" id="ARBA00023014"/>
    </source>
</evidence>
<dbReference type="Gene3D" id="3.40.50.280">
    <property type="entry name" value="Cobalamin-binding domain"/>
    <property type="match status" value="1"/>
</dbReference>
<organism evidence="8 9">
    <name type="scientific">Anoxynatronum buryatiense</name>
    <dbReference type="NCBI Taxonomy" id="489973"/>
    <lineage>
        <taxon>Bacteria</taxon>
        <taxon>Bacillati</taxon>
        <taxon>Bacillota</taxon>
        <taxon>Clostridia</taxon>
        <taxon>Eubacteriales</taxon>
        <taxon>Clostridiaceae</taxon>
        <taxon>Anoxynatronum</taxon>
    </lineage>
</organism>
<dbReference type="InterPro" id="IPR006638">
    <property type="entry name" value="Elp3/MiaA/NifB-like_rSAM"/>
</dbReference>
<gene>
    <name evidence="8" type="ORF">SAMN06296020_1015</name>
</gene>
<dbReference type="EMBL" id="FXUF01000001">
    <property type="protein sequence ID" value="SMP37681.1"/>
    <property type="molecule type" value="Genomic_DNA"/>
</dbReference>
<dbReference type="Pfam" id="PF13311">
    <property type="entry name" value="DUF4080"/>
    <property type="match status" value="1"/>
</dbReference>
<keyword evidence="2" id="KW-0949">S-adenosyl-L-methionine</keyword>
<feature type="domain" description="Radical SAM core" evidence="7">
    <location>
        <begin position="171"/>
        <end position="405"/>
    </location>
</feature>
<evidence type="ECO:0000256" key="2">
    <source>
        <dbReference type="ARBA" id="ARBA00022691"/>
    </source>
</evidence>
<dbReference type="PROSITE" id="PS51332">
    <property type="entry name" value="B12_BINDING"/>
    <property type="match status" value="1"/>
</dbReference>
<dbReference type="PROSITE" id="PS51918">
    <property type="entry name" value="RADICAL_SAM"/>
    <property type="match status" value="1"/>
</dbReference>
<dbReference type="InterPro" id="IPR006158">
    <property type="entry name" value="Cobalamin-bd"/>
</dbReference>
<dbReference type="SUPFAM" id="SSF102114">
    <property type="entry name" value="Radical SAM enzymes"/>
    <property type="match status" value="1"/>
</dbReference>
<dbReference type="RefSeq" id="WP_283407376.1">
    <property type="nucleotide sequence ID" value="NZ_FXUF01000001.1"/>
</dbReference>
<dbReference type="SMART" id="SM00729">
    <property type="entry name" value="Elp3"/>
    <property type="match status" value="1"/>
</dbReference>
<dbReference type="InterPro" id="IPR058240">
    <property type="entry name" value="rSAM_sf"/>
</dbReference>
<evidence type="ECO:0000259" key="6">
    <source>
        <dbReference type="PROSITE" id="PS51332"/>
    </source>
</evidence>
<dbReference type="InterPro" id="IPR034466">
    <property type="entry name" value="Methyltransferase_Class_B"/>
</dbReference>
<dbReference type="InterPro" id="IPR036724">
    <property type="entry name" value="Cobalamin-bd_sf"/>
</dbReference>
<evidence type="ECO:0000256" key="4">
    <source>
        <dbReference type="ARBA" id="ARBA00023004"/>
    </source>
</evidence>
<evidence type="ECO:0000259" key="7">
    <source>
        <dbReference type="PROSITE" id="PS51918"/>
    </source>
</evidence>
<dbReference type="GO" id="GO:0031419">
    <property type="term" value="F:cobalamin binding"/>
    <property type="evidence" value="ECO:0007669"/>
    <property type="project" value="InterPro"/>
</dbReference>
<name>A0AA46AH83_9CLOT</name>
<keyword evidence="4" id="KW-0408">Iron</keyword>
<dbReference type="Proteomes" id="UP001158066">
    <property type="component" value="Unassembled WGS sequence"/>
</dbReference>
<dbReference type="CDD" id="cd02068">
    <property type="entry name" value="radical_SAM_B12_BD"/>
    <property type="match status" value="1"/>
</dbReference>
<sequence length="603" mass="70214">MNITLTAINARYVHTNLAVRYLNTRLKNSFEVSVVEYTINHDYQEILRELYLSGADVVAFSCYIWNIEIVIKIVNSLKKIKPEMQIILGGPEVTYDAQQIMKSCDAIDFIITGEGVEEIFELADALANDKDYTNIPGINYRIRGRVHSNPHEQCSTSALLELSAYEYEPNMEHDKIYYCETSRGCPFSCQFCLSGNDSGVVFFPLEKVFKELNIFLEAQVKQVKLVDRTFNADPNRAMKLWQFLKEHDNGVTNFHFEISSRLLTEEMLVFLETVPPGLFQFEIGIQTTCKQSLKAIGRSQEQEREFSVIQRLIRSSNIHIHVDLIAGLPYEDFFRFRESFDQVFHLQADMLQLGFLKLIKGSGLRNKILDYGYVYQSHPPYEVLESHVVSYGEIIQLKQVEEVLERYWNHGHYRETIRLTLDISKKSPFSYFGGLALEWKKAGGWHRQIGQAEQFDILRRYLHQTIDDDYKFIDHALLYDCALAGYRGKLPDEIHETMAPINKELIHELLHHVCFREKYFPDMKQMPSKKYLPFVKLFSLPAHLIIENGHLKIAVYDNSTMVETKKDWLMIYPRNRTSRNQHIPVVNVEEELEVCGVWKEGTI</sequence>
<dbReference type="GO" id="GO:0005829">
    <property type="term" value="C:cytosol"/>
    <property type="evidence" value="ECO:0007669"/>
    <property type="project" value="TreeGrafter"/>
</dbReference>
<dbReference type="GO" id="GO:0046872">
    <property type="term" value="F:metal ion binding"/>
    <property type="evidence" value="ECO:0007669"/>
    <property type="project" value="UniProtKB-KW"/>
</dbReference>
<evidence type="ECO:0000313" key="8">
    <source>
        <dbReference type="EMBL" id="SMP37681.1"/>
    </source>
</evidence>
<dbReference type="PANTHER" id="PTHR43409">
    <property type="entry name" value="ANAEROBIC MAGNESIUM-PROTOPORPHYRIN IX MONOMETHYL ESTER CYCLASE-RELATED"/>
    <property type="match status" value="1"/>
</dbReference>
<reference evidence="8" key="1">
    <citation type="submission" date="2017-05" db="EMBL/GenBank/DDBJ databases">
        <authorList>
            <person name="Varghese N."/>
            <person name="Submissions S."/>
        </authorList>
    </citation>
    <scope>NUCLEOTIDE SEQUENCE</scope>
    <source>
        <strain evidence="8">Su22</strain>
    </source>
</reference>
<comment type="cofactor">
    <cofactor evidence="1">
        <name>[4Fe-4S] cluster</name>
        <dbReference type="ChEBI" id="CHEBI:49883"/>
    </cofactor>
</comment>
<proteinExistence type="predicted"/>
<dbReference type="GO" id="GO:0003824">
    <property type="term" value="F:catalytic activity"/>
    <property type="evidence" value="ECO:0007669"/>
    <property type="project" value="InterPro"/>
</dbReference>
<accession>A0AA46AH83</accession>
<dbReference type="InterPro" id="IPR023404">
    <property type="entry name" value="rSAM_horseshoe"/>
</dbReference>
<dbReference type="SFLD" id="SFLDG01123">
    <property type="entry name" value="methyltransferase_(Class_B)"/>
    <property type="match status" value="1"/>
</dbReference>
<dbReference type="Gene3D" id="3.80.30.20">
    <property type="entry name" value="tm_1862 like domain"/>
    <property type="match status" value="1"/>
</dbReference>
<evidence type="ECO:0000256" key="1">
    <source>
        <dbReference type="ARBA" id="ARBA00001966"/>
    </source>
</evidence>
<evidence type="ECO:0000313" key="9">
    <source>
        <dbReference type="Proteomes" id="UP001158066"/>
    </source>
</evidence>